<protein>
    <submittedName>
        <fullName evidence="2">Uncharacterized protein</fullName>
    </submittedName>
</protein>
<evidence type="ECO:0000313" key="2">
    <source>
        <dbReference type="EMBL" id="KAE9587075.1"/>
    </source>
</evidence>
<evidence type="ECO:0000256" key="1">
    <source>
        <dbReference type="SAM" id="Phobius"/>
    </source>
</evidence>
<dbReference type="AlphaFoldDB" id="A0A6A4N7C1"/>
<proteinExistence type="predicted"/>
<feature type="transmembrane region" description="Helical" evidence="1">
    <location>
        <begin position="26"/>
        <end position="48"/>
    </location>
</feature>
<comment type="caution">
    <text evidence="2">The sequence shown here is derived from an EMBL/GenBank/DDBJ whole genome shotgun (WGS) entry which is preliminary data.</text>
</comment>
<accession>A0A6A4N7C1</accession>
<organism evidence="2 3">
    <name type="scientific">Lupinus albus</name>
    <name type="common">White lupine</name>
    <name type="synonym">Lupinus termis</name>
    <dbReference type="NCBI Taxonomy" id="3870"/>
    <lineage>
        <taxon>Eukaryota</taxon>
        <taxon>Viridiplantae</taxon>
        <taxon>Streptophyta</taxon>
        <taxon>Embryophyta</taxon>
        <taxon>Tracheophyta</taxon>
        <taxon>Spermatophyta</taxon>
        <taxon>Magnoliopsida</taxon>
        <taxon>eudicotyledons</taxon>
        <taxon>Gunneridae</taxon>
        <taxon>Pentapetalae</taxon>
        <taxon>rosids</taxon>
        <taxon>fabids</taxon>
        <taxon>Fabales</taxon>
        <taxon>Fabaceae</taxon>
        <taxon>Papilionoideae</taxon>
        <taxon>50 kb inversion clade</taxon>
        <taxon>genistoids sensu lato</taxon>
        <taxon>core genistoids</taxon>
        <taxon>Genisteae</taxon>
        <taxon>Lupinus</taxon>
    </lineage>
</organism>
<name>A0A6A4N7C1_LUPAL</name>
<sequence>MYQKNIIIYVTIYVYNFIPIYKFCFFLYWAFINLLLLLQQHLFYWALIMDTKMARRGRRKCIEDFHDLSSFKCMYP</sequence>
<keyword evidence="1" id="KW-0812">Transmembrane</keyword>
<evidence type="ECO:0000313" key="3">
    <source>
        <dbReference type="Proteomes" id="UP000447434"/>
    </source>
</evidence>
<reference evidence="3" key="1">
    <citation type="journal article" date="2020" name="Nat. Commun.">
        <title>Genome sequence of the cluster root forming white lupin.</title>
        <authorList>
            <person name="Hufnagel B."/>
            <person name="Marques A."/>
            <person name="Soriano A."/>
            <person name="Marques L."/>
            <person name="Divol F."/>
            <person name="Doumas P."/>
            <person name="Sallet E."/>
            <person name="Mancinotti D."/>
            <person name="Carrere S."/>
            <person name="Marande W."/>
            <person name="Arribat S."/>
            <person name="Keller J."/>
            <person name="Huneau C."/>
            <person name="Blein T."/>
            <person name="Aime D."/>
            <person name="Laguerre M."/>
            <person name="Taylor J."/>
            <person name="Schubert V."/>
            <person name="Nelson M."/>
            <person name="Geu-Flores F."/>
            <person name="Crespi M."/>
            <person name="Gallardo-Guerrero K."/>
            <person name="Delaux P.-M."/>
            <person name="Salse J."/>
            <person name="Berges H."/>
            <person name="Guyot R."/>
            <person name="Gouzy J."/>
            <person name="Peret B."/>
        </authorList>
    </citation>
    <scope>NUCLEOTIDE SEQUENCE [LARGE SCALE GENOMIC DNA]</scope>
    <source>
        <strain evidence="3">cv. Amiga</strain>
    </source>
</reference>
<keyword evidence="3" id="KW-1185">Reference proteome</keyword>
<keyword evidence="1" id="KW-0472">Membrane</keyword>
<gene>
    <name evidence="2" type="ORF">Lalb_Chr23g0269831</name>
</gene>
<keyword evidence="1" id="KW-1133">Transmembrane helix</keyword>
<dbReference type="EMBL" id="WOCE01000023">
    <property type="protein sequence ID" value="KAE9587075.1"/>
    <property type="molecule type" value="Genomic_DNA"/>
</dbReference>
<dbReference type="Proteomes" id="UP000447434">
    <property type="component" value="Chromosome 23"/>
</dbReference>